<evidence type="ECO:0000313" key="1">
    <source>
        <dbReference type="EMBL" id="CAI9931232.1"/>
    </source>
</evidence>
<sequence>MSFLNQPSYDSLSRTCTFSHLSDSRGQSQPGGKSLSYKDVLAQTFEQFDSDISMLKQVFMNVGVGTQEEKPKTPAPRESDSKRKCYNLLENRPRTQSKQSIDFQNKFAQCLQQVIGEEESDNRALCLKVVDYLKNNDSLVFWRQLTRLIPEKTTIQLREYFQNSFKRFMYREFITQEDKAVLQDLMAQMAGSKPADIASRFLEMTQDRNYFKRNVVMYVVNMKDK</sequence>
<evidence type="ECO:0000313" key="2">
    <source>
        <dbReference type="EMBL" id="CAL6105637.1"/>
    </source>
</evidence>
<proteinExistence type="predicted"/>
<dbReference type="AlphaFoldDB" id="A0AA86P6S0"/>
<reference evidence="1" key="1">
    <citation type="submission" date="2023-06" db="EMBL/GenBank/DDBJ databases">
        <authorList>
            <person name="Kurt Z."/>
        </authorList>
    </citation>
    <scope>NUCLEOTIDE SEQUENCE</scope>
</reference>
<evidence type="ECO:0000313" key="3">
    <source>
        <dbReference type="Proteomes" id="UP001642409"/>
    </source>
</evidence>
<accession>A0AA86P6S0</accession>
<dbReference type="Proteomes" id="UP001642409">
    <property type="component" value="Unassembled WGS sequence"/>
</dbReference>
<dbReference type="EMBL" id="CATOUU010000477">
    <property type="protein sequence ID" value="CAI9931232.1"/>
    <property type="molecule type" value="Genomic_DNA"/>
</dbReference>
<gene>
    <name evidence="1" type="ORF">HINF_LOCUS18877</name>
    <name evidence="2" type="ORF">HINF_LOCUS73357</name>
</gene>
<comment type="caution">
    <text evidence="1">The sequence shown here is derived from an EMBL/GenBank/DDBJ whole genome shotgun (WGS) entry which is preliminary data.</text>
</comment>
<dbReference type="EMBL" id="CAXDID020000599">
    <property type="protein sequence ID" value="CAL6105637.1"/>
    <property type="molecule type" value="Genomic_DNA"/>
</dbReference>
<name>A0AA86P6S0_9EUKA</name>
<keyword evidence="3" id="KW-1185">Reference proteome</keyword>
<protein>
    <submittedName>
        <fullName evidence="2">Hypothetical_protein</fullName>
    </submittedName>
</protein>
<organism evidence="1">
    <name type="scientific">Hexamita inflata</name>
    <dbReference type="NCBI Taxonomy" id="28002"/>
    <lineage>
        <taxon>Eukaryota</taxon>
        <taxon>Metamonada</taxon>
        <taxon>Diplomonadida</taxon>
        <taxon>Hexamitidae</taxon>
        <taxon>Hexamitinae</taxon>
        <taxon>Hexamita</taxon>
    </lineage>
</organism>
<reference evidence="2 3" key="2">
    <citation type="submission" date="2024-07" db="EMBL/GenBank/DDBJ databases">
        <authorList>
            <person name="Akdeniz Z."/>
        </authorList>
    </citation>
    <scope>NUCLEOTIDE SEQUENCE [LARGE SCALE GENOMIC DNA]</scope>
</reference>